<protein>
    <submittedName>
        <fullName evidence="2">Uncharacterized protein</fullName>
    </submittedName>
</protein>
<dbReference type="EMBL" id="RKMH01000010">
    <property type="protein sequence ID" value="RPA58977.1"/>
    <property type="molecule type" value="Genomic_DNA"/>
</dbReference>
<feature type="compositionally biased region" description="Gly residues" evidence="1">
    <location>
        <begin position="44"/>
        <end position="64"/>
    </location>
</feature>
<keyword evidence="3" id="KW-1185">Reference proteome</keyword>
<dbReference type="AlphaFoldDB" id="A0A3N4GC65"/>
<sequence>MPRMRIAVAMRPSVPHRPAPSTRAAGSAVGGVGGRRGRRSAGSAVGGVGDSDGLVGAGGHQGGV</sequence>
<comment type="caution">
    <text evidence="2">The sequence shown here is derived from an EMBL/GenBank/DDBJ whole genome shotgun (WGS) entry which is preliminary data.</text>
</comment>
<gene>
    <name evidence="2" type="ORF">EF294_14155</name>
</gene>
<reference evidence="2 3" key="1">
    <citation type="submission" date="2018-11" db="EMBL/GenBank/DDBJ databases">
        <title>Draft genome sequence of Gordonia sp. RS15-1S isolated from rice stems.</title>
        <authorList>
            <person name="Muangham S."/>
        </authorList>
    </citation>
    <scope>NUCLEOTIDE SEQUENCE [LARGE SCALE GENOMIC DNA]</scope>
    <source>
        <strain evidence="2 3">RS15-1S</strain>
    </source>
</reference>
<evidence type="ECO:0000313" key="2">
    <source>
        <dbReference type="EMBL" id="RPA58977.1"/>
    </source>
</evidence>
<evidence type="ECO:0000313" key="3">
    <source>
        <dbReference type="Proteomes" id="UP000267536"/>
    </source>
</evidence>
<feature type="region of interest" description="Disordered" evidence="1">
    <location>
        <begin position="11"/>
        <end position="64"/>
    </location>
</feature>
<proteinExistence type="predicted"/>
<evidence type="ECO:0000256" key="1">
    <source>
        <dbReference type="SAM" id="MobiDB-lite"/>
    </source>
</evidence>
<name>A0A3N4GC65_9ACTN</name>
<organism evidence="2 3">
    <name type="scientific">Gordonia oryzae</name>
    <dbReference type="NCBI Taxonomy" id="2487349"/>
    <lineage>
        <taxon>Bacteria</taxon>
        <taxon>Bacillati</taxon>
        <taxon>Actinomycetota</taxon>
        <taxon>Actinomycetes</taxon>
        <taxon>Mycobacteriales</taxon>
        <taxon>Gordoniaceae</taxon>
        <taxon>Gordonia</taxon>
    </lineage>
</organism>
<dbReference type="Proteomes" id="UP000267536">
    <property type="component" value="Unassembled WGS sequence"/>
</dbReference>
<accession>A0A3N4GC65</accession>